<evidence type="ECO:0000313" key="2">
    <source>
        <dbReference type="EMBL" id="KIM55312.1"/>
    </source>
</evidence>
<organism evidence="2 3">
    <name type="scientific">Scleroderma citrinum Foug A</name>
    <dbReference type="NCBI Taxonomy" id="1036808"/>
    <lineage>
        <taxon>Eukaryota</taxon>
        <taxon>Fungi</taxon>
        <taxon>Dikarya</taxon>
        <taxon>Basidiomycota</taxon>
        <taxon>Agaricomycotina</taxon>
        <taxon>Agaricomycetes</taxon>
        <taxon>Agaricomycetidae</taxon>
        <taxon>Boletales</taxon>
        <taxon>Sclerodermatineae</taxon>
        <taxon>Sclerodermataceae</taxon>
        <taxon>Scleroderma</taxon>
    </lineage>
</organism>
<feature type="compositionally biased region" description="Polar residues" evidence="1">
    <location>
        <begin position="30"/>
        <end position="41"/>
    </location>
</feature>
<reference evidence="2 3" key="1">
    <citation type="submission" date="2014-04" db="EMBL/GenBank/DDBJ databases">
        <authorList>
            <consortium name="DOE Joint Genome Institute"/>
            <person name="Kuo A."/>
            <person name="Kohler A."/>
            <person name="Nagy L.G."/>
            <person name="Floudas D."/>
            <person name="Copeland A."/>
            <person name="Barry K.W."/>
            <person name="Cichocki N."/>
            <person name="Veneault-Fourrey C."/>
            <person name="LaButti K."/>
            <person name="Lindquist E.A."/>
            <person name="Lipzen A."/>
            <person name="Lundell T."/>
            <person name="Morin E."/>
            <person name="Murat C."/>
            <person name="Sun H."/>
            <person name="Tunlid A."/>
            <person name="Henrissat B."/>
            <person name="Grigoriev I.V."/>
            <person name="Hibbett D.S."/>
            <person name="Martin F."/>
            <person name="Nordberg H.P."/>
            <person name="Cantor M.N."/>
            <person name="Hua S.X."/>
        </authorList>
    </citation>
    <scope>NUCLEOTIDE SEQUENCE [LARGE SCALE GENOMIC DNA]</scope>
    <source>
        <strain evidence="2 3">Foug A</strain>
    </source>
</reference>
<feature type="compositionally biased region" description="Basic and acidic residues" evidence="1">
    <location>
        <begin position="1"/>
        <end position="13"/>
    </location>
</feature>
<name>A0A0C2ZRV5_9AGAM</name>
<dbReference type="EMBL" id="KN822137">
    <property type="protein sequence ID" value="KIM55312.1"/>
    <property type="molecule type" value="Genomic_DNA"/>
</dbReference>
<gene>
    <name evidence="2" type="ORF">SCLCIDRAFT_134931</name>
</gene>
<dbReference type="InParanoid" id="A0A0C2ZRV5"/>
<accession>A0A0C2ZRV5</accession>
<keyword evidence="3" id="KW-1185">Reference proteome</keyword>
<feature type="region of interest" description="Disordered" evidence="1">
    <location>
        <begin position="1"/>
        <end position="41"/>
    </location>
</feature>
<dbReference type="AlphaFoldDB" id="A0A0C2ZRV5"/>
<evidence type="ECO:0000256" key="1">
    <source>
        <dbReference type="SAM" id="MobiDB-lite"/>
    </source>
</evidence>
<evidence type="ECO:0000313" key="3">
    <source>
        <dbReference type="Proteomes" id="UP000053989"/>
    </source>
</evidence>
<dbReference type="OrthoDB" id="162969at2759"/>
<sequence length="96" mass="10728">MPEILKRKPRDPPKITPAKRRKIGVDINNGPRTSAQLPKTSSRQNLTLSDWMTVYSIVDLYPNVSQADIVWHFSTLATASGKTGNAIVHYLCPLLQ</sequence>
<dbReference type="HOGENOM" id="CLU_018294_8_1_1"/>
<reference evidence="3" key="2">
    <citation type="submission" date="2015-01" db="EMBL/GenBank/DDBJ databases">
        <title>Evolutionary Origins and Diversification of the Mycorrhizal Mutualists.</title>
        <authorList>
            <consortium name="DOE Joint Genome Institute"/>
            <consortium name="Mycorrhizal Genomics Consortium"/>
            <person name="Kohler A."/>
            <person name="Kuo A."/>
            <person name="Nagy L.G."/>
            <person name="Floudas D."/>
            <person name="Copeland A."/>
            <person name="Barry K.W."/>
            <person name="Cichocki N."/>
            <person name="Veneault-Fourrey C."/>
            <person name="LaButti K."/>
            <person name="Lindquist E.A."/>
            <person name="Lipzen A."/>
            <person name="Lundell T."/>
            <person name="Morin E."/>
            <person name="Murat C."/>
            <person name="Riley R."/>
            <person name="Ohm R."/>
            <person name="Sun H."/>
            <person name="Tunlid A."/>
            <person name="Henrissat B."/>
            <person name="Grigoriev I.V."/>
            <person name="Hibbett D.S."/>
            <person name="Martin F."/>
        </authorList>
    </citation>
    <scope>NUCLEOTIDE SEQUENCE [LARGE SCALE GENOMIC DNA]</scope>
    <source>
        <strain evidence="3">Foug A</strain>
    </source>
</reference>
<protein>
    <submittedName>
        <fullName evidence="2">Uncharacterized protein</fullName>
    </submittedName>
</protein>
<proteinExistence type="predicted"/>
<dbReference type="Proteomes" id="UP000053989">
    <property type="component" value="Unassembled WGS sequence"/>
</dbReference>